<dbReference type="Proteomes" id="UP001182556">
    <property type="component" value="Unassembled WGS sequence"/>
</dbReference>
<feature type="repeat" description="WD" evidence="4">
    <location>
        <begin position="213"/>
        <end position="243"/>
    </location>
</feature>
<dbReference type="GO" id="GO:0097361">
    <property type="term" value="C:cytosolic [4Fe-4S] assembly targeting complex"/>
    <property type="evidence" value="ECO:0007669"/>
    <property type="project" value="InterPro"/>
</dbReference>
<dbReference type="EMBL" id="JAODAN010000010">
    <property type="protein sequence ID" value="KAK1921810.1"/>
    <property type="molecule type" value="Genomic_DNA"/>
</dbReference>
<dbReference type="CDD" id="cd00200">
    <property type="entry name" value="WD40"/>
    <property type="match status" value="1"/>
</dbReference>
<dbReference type="HAMAP" id="MF_03037">
    <property type="entry name" value="ciao1"/>
    <property type="match status" value="1"/>
</dbReference>
<dbReference type="InterPro" id="IPR019775">
    <property type="entry name" value="WD40_repeat_CS"/>
</dbReference>
<evidence type="ECO:0000256" key="3">
    <source>
        <dbReference type="HAMAP-Rule" id="MF_03037"/>
    </source>
</evidence>
<keyword evidence="1 4" id="KW-0853">WD repeat</keyword>
<feature type="region of interest" description="Disordered" evidence="5">
    <location>
        <begin position="121"/>
        <end position="154"/>
    </location>
</feature>
<dbReference type="InterPro" id="IPR015943">
    <property type="entry name" value="WD40/YVTN_repeat-like_dom_sf"/>
</dbReference>
<sequence length="447" mass="48430">MAQLQLIADLPGHAEPAWQVAFNPTRNLLASCSTDKTFRLYSYALPKSDSGDISIEAGDQTTQAAYLTGLPKVDDAKPVFNLVGVTKTEHKRTIRSIAWAPSGRTLATGSFDSTVGVWEEIDPEDDDSSESSEVQDEAMDLDDDEGQGARRAGGRKEKFGEWECVTALEGHESECKSVGFSSDGGLLASCSRDKSVWVWEVQPDADFECIAVLMEHSQDVKTIAWHPKEEILASASYDSHIHLLFDDPDGDWCPFQKLHPKLPPAQLTIESPSPSLRSALERNEEDEAIERLAVPPLEEDETVWSLGWSPCGRYLASGGDMGGIRIWTRRGTNPDSPFDETVHTSAHSRSVFSLSWTTGGLPSEQGGLGLLASAGGDGKVIVWQISRSPDGEDGIRVEPIAAVRNAHGVSEVNSVHWCVRGDGPKGSMLASCGDDGTVKVWRVAIGQ</sequence>
<reference evidence="6" key="1">
    <citation type="submission" date="2023-02" db="EMBL/GenBank/DDBJ databases">
        <title>Identification and recombinant expression of a fungal hydrolase from Papiliotrema laurentii that hydrolyzes apple cutin and clears colloidal polyester polyurethane.</title>
        <authorList>
            <consortium name="DOE Joint Genome Institute"/>
            <person name="Roman V.A."/>
            <person name="Bojanowski C."/>
            <person name="Crable B.R."/>
            <person name="Wagner D.N."/>
            <person name="Hung C.S."/>
            <person name="Nadeau L.J."/>
            <person name="Schratz L."/>
            <person name="Haridas S."/>
            <person name="Pangilinan J."/>
            <person name="Lipzen A."/>
            <person name="Na H."/>
            <person name="Yan M."/>
            <person name="Ng V."/>
            <person name="Grigoriev I.V."/>
            <person name="Spatafora J.W."/>
            <person name="Barlow D."/>
            <person name="Biffinger J."/>
            <person name="Kelley-Loughnane N."/>
            <person name="Varaljay V.A."/>
            <person name="Crookes-Goodson W.J."/>
        </authorList>
    </citation>
    <scope>NUCLEOTIDE SEQUENCE</scope>
    <source>
        <strain evidence="6">5307AH</strain>
    </source>
</reference>
<feature type="repeat" description="WD" evidence="4">
    <location>
        <begin position="424"/>
        <end position="447"/>
    </location>
</feature>
<evidence type="ECO:0000313" key="6">
    <source>
        <dbReference type="EMBL" id="KAK1921810.1"/>
    </source>
</evidence>
<feature type="repeat" description="WD" evidence="4">
    <location>
        <begin position="168"/>
        <end position="202"/>
    </location>
</feature>
<protein>
    <recommendedName>
        <fullName evidence="3">Probable cytosolic iron-sulfur protein assembly protein 1</fullName>
    </recommendedName>
</protein>
<feature type="repeat" description="WD" evidence="4">
    <location>
        <begin position="87"/>
        <end position="119"/>
    </location>
</feature>
<evidence type="ECO:0000256" key="2">
    <source>
        <dbReference type="ARBA" id="ARBA00022737"/>
    </source>
</evidence>
<dbReference type="InterPro" id="IPR028608">
    <property type="entry name" value="CIAO1/Cia1"/>
</dbReference>
<keyword evidence="7" id="KW-1185">Reference proteome</keyword>
<dbReference type="PROSITE" id="PS50082">
    <property type="entry name" value="WD_REPEATS_2"/>
    <property type="match status" value="5"/>
</dbReference>
<dbReference type="InterPro" id="IPR020472">
    <property type="entry name" value="WD40_PAC1"/>
</dbReference>
<dbReference type="InterPro" id="IPR036322">
    <property type="entry name" value="WD40_repeat_dom_sf"/>
</dbReference>
<dbReference type="PANTHER" id="PTHR19920:SF0">
    <property type="entry name" value="CYTOSOLIC IRON-SULFUR PROTEIN ASSEMBLY PROTEIN CIAO1-RELATED"/>
    <property type="match status" value="1"/>
</dbReference>
<organism evidence="6 7">
    <name type="scientific">Papiliotrema laurentii</name>
    <name type="common">Cryptococcus laurentii</name>
    <dbReference type="NCBI Taxonomy" id="5418"/>
    <lineage>
        <taxon>Eukaryota</taxon>
        <taxon>Fungi</taxon>
        <taxon>Dikarya</taxon>
        <taxon>Basidiomycota</taxon>
        <taxon>Agaricomycotina</taxon>
        <taxon>Tremellomycetes</taxon>
        <taxon>Tremellales</taxon>
        <taxon>Rhynchogastremaceae</taxon>
        <taxon>Papiliotrema</taxon>
    </lineage>
</organism>
<dbReference type="GO" id="GO:0016226">
    <property type="term" value="P:iron-sulfur cluster assembly"/>
    <property type="evidence" value="ECO:0007669"/>
    <property type="project" value="UniProtKB-UniRule"/>
</dbReference>
<dbReference type="Gene3D" id="2.130.10.10">
    <property type="entry name" value="YVTN repeat-like/Quinoprotein amine dehydrogenase"/>
    <property type="match status" value="3"/>
</dbReference>
<evidence type="ECO:0000313" key="7">
    <source>
        <dbReference type="Proteomes" id="UP001182556"/>
    </source>
</evidence>
<accession>A0AAD9CWJ0</accession>
<evidence type="ECO:0000256" key="1">
    <source>
        <dbReference type="ARBA" id="ARBA00022574"/>
    </source>
</evidence>
<feature type="compositionally biased region" description="Acidic residues" evidence="5">
    <location>
        <begin position="121"/>
        <end position="146"/>
    </location>
</feature>
<dbReference type="SMART" id="SM00320">
    <property type="entry name" value="WD40"/>
    <property type="match status" value="7"/>
</dbReference>
<dbReference type="PANTHER" id="PTHR19920">
    <property type="entry name" value="WD40 PROTEIN CIAO1"/>
    <property type="match status" value="1"/>
</dbReference>
<keyword evidence="2" id="KW-0677">Repeat</keyword>
<dbReference type="InterPro" id="IPR001680">
    <property type="entry name" value="WD40_rpt"/>
</dbReference>
<feature type="repeat" description="WD" evidence="4">
    <location>
        <begin position="10"/>
        <end position="42"/>
    </location>
</feature>
<comment type="caution">
    <text evidence="6">The sequence shown here is derived from an EMBL/GenBank/DDBJ whole genome shotgun (WGS) entry which is preliminary data.</text>
</comment>
<dbReference type="AlphaFoldDB" id="A0AAD9CWJ0"/>
<dbReference type="PRINTS" id="PR00320">
    <property type="entry name" value="GPROTEINBRPT"/>
</dbReference>
<comment type="similarity">
    <text evidence="3">Belongs to the WD repeat CIA1 family.</text>
</comment>
<name>A0AAD9CWJ0_PAPLA</name>
<comment type="function">
    <text evidence="3">Essential component of the cytosolic iron-sulfur (Fe/S) protein assembly machinery. Required for the maturation of extramitochondrial Fe/S proteins.</text>
</comment>
<evidence type="ECO:0000256" key="4">
    <source>
        <dbReference type="PROSITE-ProRule" id="PRU00221"/>
    </source>
</evidence>
<dbReference type="SUPFAM" id="SSF50978">
    <property type="entry name" value="WD40 repeat-like"/>
    <property type="match status" value="1"/>
</dbReference>
<dbReference type="PROSITE" id="PS50294">
    <property type="entry name" value="WD_REPEATS_REGION"/>
    <property type="match status" value="3"/>
</dbReference>
<proteinExistence type="inferred from homology"/>
<dbReference type="PROSITE" id="PS00678">
    <property type="entry name" value="WD_REPEATS_1"/>
    <property type="match status" value="1"/>
</dbReference>
<dbReference type="Pfam" id="PF00400">
    <property type="entry name" value="WD40"/>
    <property type="match status" value="6"/>
</dbReference>
<gene>
    <name evidence="3" type="primary">CIA1</name>
    <name evidence="6" type="ORF">DB88DRAFT_499274</name>
</gene>
<evidence type="ECO:0000256" key="5">
    <source>
        <dbReference type="SAM" id="MobiDB-lite"/>
    </source>
</evidence>